<evidence type="ECO:0000259" key="1">
    <source>
        <dbReference type="PROSITE" id="PS50851"/>
    </source>
</evidence>
<dbReference type="SUPFAM" id="SSF50341">
    <property type="entry name" value="CheW-like"/>
    <property type="match status" value="1"/>
</dbReference>
<gene>
    <name evidence="2" type="ORF">IQ266_12430</name>
</gene>
<protein>
    <submittedName>
        <fullName evidence="2">CheW domain-containing protein</fullName>
    </submittedName>
</protein>
<dbReference type="Proteomes" id="UP000625316">
    <property type="component" value="Unassembled WGS sequence"/>
</dbReference>
<dbReference type="GO" id="GO:0006935">
    <property type="term" value="P:chemotaxis"/>
    <property type="evidence" value="ECO:0007669"/>
    <property type="project" value="InterPro"/>
</dbReference>
<dbReference type="Pfam" id="PF01584">
    <property type="entry name" value="CheW"/>
    <property type="match status" value="1"/>
</dbReference>
<accession>A0A928VL03</accession>
<dbReference type="RefSeq" id="WP_264325366.1">
    <property type="nucleotide sequence ID" value="NZ_JADEXQ010000038.1"/>
</dbReference>
<dbReference type="InterPro" id="IPR036061">
    <property type="entry name" value="CheW-like_dom_sf"/>
</dbReference>
<dbReference type="AlphaFoldDB" id="A0A928VL03"/>
<dbReference type="GO" id="GO:0005829">
    <property type="term" value="C:cytosol"/>
    <property type="evidence" value="ECO:0007669"/>
    <property type="project" value="TreeGrafter"/>
</dbReference>
<sequence length="177" mass="19426">MMTSSPAAEPAAPLNQVQQYIGLSLPPDLNVLLPNTCVTEVIPIESEQIVSLPEMAPCVMGLTNWRGEVLWVVDVSVVMGKEPLYRRVQQGGRQGRFDSLVVQYQQQTVGLVVDQVTQLRQLTPQEIRPLSLERRVPSIPGLQGAWVSPEGDRHWILDTAATVQYIAQALSGSEAAD</sequence>
<dbReference type="PANTHER" id="PTHR22617">
    <property type="entry name" value="CHEMOTAXIS SENSOR HISTIDINE KINASE-RELATED"/>
    <property type="match status" value="1"/>
</dbReference>
<evidence type="ECO:0000313" key="2">
    <source>
        <dbReference type="EMBL" id="MBE9030538.1"/>
    </source>
</evidence>
<proteinExistence type="predicted"/>
<dbReference type="Gene3D" id="2.40.50.180">
    <property type="entry name" value="CheA-289, Domain 4"/>
    <property type="match status" value="1"/>
</dbReference>
<organism evidence="2 3">
    <name type="scientific">Romeriopsis navalis LEGE 11480</name>
    <dbReference type="NCBI Taxonomy" id="2777977"/>
    <lineage>
        <taxon>Bacteria</taxon>
        <taxon>Bacillati</taxon>
        <taxon>Cyanobacteriota</taxon>
        <taxon>Cyanophyceae</taxon>
        <taxon>Leptolyngbyales</taxon>
        <taxon>Leptolyngbyaceae</taxon>
        <taxon>Romeriopsis</taxon>
        <taxon>Romeriopsis navalis</taxon>
    </lineage>
</organism>
<dbReference type="EMBL" id="JADEXQ010000038">
    <property type="protein sequence ID" value="MBE9030538.1"/>
    <property type="molecule type" value="Genomic_DNA"/>
</dbReference>
<dbReference type="GO" id="GO:0007165">
    <property type="term" value="P:signal transduction"/>
    <property type="evidence" value="ECO:0007669"/>
    <property type="project" value="InterPro"/>
</dbReference>
<evidence type="ECO:0000313" key="3">
    <source>
        <dbReference type="Proteomes" id="UP000625316"/>
    </source>
</evidence>
<dbReference type="SMART" id="SM00260">
    <property type="entry name" value="CheW"/>
    <property type="match status" value="1"/>
</dbReference>
<dbReference type="PANTHER" id="PTHR22617:SF23">
    <property type="entry name" value="CHEMOTAXIS PROTEIN CHEW"/>
    <property type="match status" value="1"/>
</dbReference>
<comment type="caution">
    <text evidence="2">The sequence shown here is derived from an EMBL/GenBank/DDBJ whole genome shotgun (WGS) entry which is preliminary data.</text>
</comment>
<feature type="domain" description="CheW-like" evidence="1">
    <location>
        <begin position="17"/>
        <end position="168"/>
    </location>
</feature>
<dbReference type="InterPro" id="IPR002545">
    <property type="entry name" value="CheW-lke_dom"/>
</dbReference>
<keyword evidence="3" id="KW-1185">Reference proteome</keyword>
<name>A0A928VL03_9CYAN</name>
<dbReference type="PROSITE" id="PS50851">
    <property type="entry name" value="CHEW"/>
    <property type="match status" value="1"/>
</dbReference>
<dbReference type="InterPro" id="IPR039315">
    <property type="entry name" value="CheW"/>
</dbReference>
<reference evidence="2" key="1">
    <citation type="submission" date="2020-10" db="EMBL/GenBank/DDBJ databases">
        <authorList>
            <person name="Castelo-Branco R."/>
            <person name="Eusebio N."/>
            <person name="Adriana R."/>
            <person name="Vieira A."/>
            <person name="Brugerolle De Fraissinette N."/>
            <person name="Rezende De Castro R."/>
            <person name="Schneider M.P."/>
            <person name="Vasconcelos V."/>
            <person name="Leao P.N."/>
        </authorList>
    </citation>
    <scope>NUCLEOTIDE SEQUENCE</scope>
    <source>
        <strain evidence="2">LEGE 11480</strain>
    </source>
</reference>